<protein>
    <submittedName>
        <fullName evidence="2">DUF4283 domain-containing protein</fullName>
    </submittedName>
</protein>
<reference evidence="3" key="1">
    <citation type="submission" date="2016-04" db="EMBL/GenBank/DDBJ databases">
        <title>Cephalotus genome sequencing.</title>
        <authorList>
            <person name="Fukushima K."/>
            <person name="Hasebe M."/>
            <person name="Fang X."/>
        </authorList>
    </citation>
    <scope>NUCLEOTIDE SEQUENCE [LARGE SCALE GENOMIC DNA]</scope>
    <source>
        <strain evidence="3">cv. St1</strain>
    </source>
</reference>
<dbReference type="InterPro" id="IPR025558">
    <property type="entry name" value="DUF4283"/>
</dbReference>
<proteinExistence type="predicted"/>
<dbReference type="EMBL" id="BDDD01001242">
    <property type="protein sequence ID" value="GAV74524.1"/>
    <property type="molecule type" value="Genomic_DNA"/>
</dbReference>
<evidence type="ECO:0000259" key="1">
    <source>
        <dbReference type="Pfam" id="PF14111"/>
    </source>
</evidence>
<evidence type="ECO:0000313" key="2">
    <source>
        <dbReference type="EMBL" id="GAV74524.1"/>
    </source>
</evidence>
<feature type="domain" description="DUF4283" evidence="1">
    <location>
        <begin position="31"/>
        <end position="111"/>
    </location>
</feature>
<dbReference type="OrthoDB" id="1096772at2759"/>
<comment type="caution">
    <text evidence="2">The sequence shown here is derived from an EMBL/GenBank/DDBJ whole genome shotgun (WGS) entry which is preliminary data.</text>
</comment>
<dbReference type="AlphaFoldDB" id="A0A1Q3C2N3"/>
<dbReference type="PANTHER" id="PTHR31286:SF99">
    <property type="entry name" value="DUF4283 DOMAIN-CONTAINING PROTEIN"/>
    <property type="match status" value="1"/>
</dbReference>
<dbReference type="STRING" id="3775.A0A1Q3C2N3"/>
<dbReference type="PANTHER" id="PTHR31286">
    <property type="entry name" value="GLYCINE-RICH CELL WALL STRUCTURAL PROTEIN 1.8-LIKE"/>
    <property type="match status" value="1"/>
</dbReference>
<name>A0A1Q3C2N3_CEPFO</name>
<dbReference type="Proteomes" id="UP000187406">
    <property type="component" value="Unassembled WGS sequence"/>
</dbReference>
<gene>
    <name evidence="2" type="ORF">CFOL_v3_18004</name>
</gene>
<organism evidence="2 3">
    <name type="scientific">Cephalotus follicularis</name>
    <name type="common">Albany pitcher plant</name>
    <dbReference type="NCBI Taxonomy" id="3775"/>
    <lineage>
        <taxon>Eukaryota</taxon>
        <taxon>Viridiplantae</taxon>
        <taxon>Streptophyta</taxon>
        <taxon>Embryophyta</taxon>
        <taxon>Tracheophyta</taxon>
        <taxon>Spermatophyta</taxon>
        <taxon>Magnoliopsida</taxon>
        <taxon>eudicotyledons</taxon>
        <taxon>Gunneridae</taxon>
        <taxon>Pentapetalae</taxon>
        <taxon>rosids</taxon>
        <taxon>fabids</taxon>
        <taxon>Oxalidales</taxon>
        <taxon>Cephalotaceae</taxon>
        <taxon>Cephalotus</taxon>
    </lineage>
</organism>
<evidence type="ECO:0000313" key="3">
    <source>
        <dbReference type="Proteomes" id="UP000187406"/>
    </source>
</evidence>
<dbReference type="Pfam" id="PF14111">
    <property type="entry name" value="DUF4283"/>
    <property type="match status" value="1"/>
</dbReference>
<dbReference type="InParanoid" id="A0A1Q3C2N3"/>
<accession>A0A1Q3C2N3</accession>
<sequence>MKSDMEEEDNDPSIPIILLSREQKQRIRSPWTHCLIVKVFGKSVGYHYLLTKIHQIWHPNGKFSMVDLGLDFYLVKLSLQKDFYFFISTSPWSISRHLLTIIHRWEPEFKASVAPITLMAVWVCLVELHLEFFDFAILCIIGNELGTLFRIDPHTMEGARRRFARLCIQMM</sequence>
<dbReference type="InterPro" id="IPR040256">
    <property type="entry name" value="At4g02000-like"/>
</dbReference>
<keyword evidence="3" id="KW-1185">Reference proteome</keyword>